<accession>A0AAD7H3G6</accession>
<dbReference type="EC" id="3.4.22.-" evidence="1"/>
<name>A0AAD7H3G6_MYCRO</name>
<gene>
    <name evidence="4" type="ORF">B0H17DRAFT_1123759</name>
</gene>
<dbReference type="Proteomes" id="UP001221757">
    <property type="component" value="Unassembled WGS sequence"/>
</dbReference>
<protein>
    <recommendedName>
        <fullName evidence="1">Cysteine protease</fullName>
        <ecNumber evidence="1">3.4.22.-</ecNumber>
    </recommendedName>
</protein>
<feature type="region of interest" description="Disordered" evidence="2">
    <location>
        <begin position="1"/>
        <end position="33"/>
    </location>
</feature>
<keyword evidence="1" id="KW-0963">Cytoplasm</keyword>
<keyword evidence="1" id="KW-0378">Hydrolase</keyword>
<feature type="compositionally biased region" description="Low complexity" evidence="2">
    <location>
        <begin position="149"/>
        <end position="161"/>
    </location>
</feature>
<comment type="similarity">
    <text evidence="1">Belongs to the peptidase C54 family.</text>
</comment>
<sequence length="311" mass="33490">MTEDELVYTPALRPPHATQASDDSPPVDAPPPADCHLTPAEAAHFTCAYIAAELCTFHCEHLRKMPLSVLDPSILTGFGCRNGAEWPPWTILAIQDEQPSWPGADDDDEMGLQSVSDPEKAEDVGEDEETPCPTRRTPRPRPLSYTHAPSNSPNSTSTVSSCARGEKVDAEEDSVMPLTPLPCVRFDIGGAPPTTGKGAVAYPEVEGDDGFVDAGSEVDIEDDCVDLVASPPPAPSKKMFASKGKGKGWGEKAVPVPSVYYLLCPGKTLQPCATPALQDILHCIRVEPGPNNTGQQELLRHRGRRKMPQYK</sequence>
<dbReference type="InterPro" id="IPR038765">
    <property type="entry name" value="Papain-like_cys_pep_sf"/>
</dbReference>
<dbReference type="GO" id="GO:0006508">
    <property type="term" value="P:proteolysis"/>
    <property type="evidence" value="ECO:0007669"/>
    <property type="project" value="UniProtKB-KW"/>
</dbReference>
<dbReference type="Pfam" id="PF03416">
    <property type="entry name" value="Peptidase_C54"/>
    <property type="match status" value="1"/>
</dbReference>
<dbReference type="GO" id="GO:0005737">
    <property type="term" value="C:cytoplasm"/>
    <property type="evidence" value="ECO:0007669"/>
    <property type="project" value="UniProtKB-SubCell"/>
</dbReference>
<dbReference type="AlphaFoldDB" id="A0AAD7H3G6"/>
<comment type="function">
    <text evidence="1">Required for selective autophagic degradation of the nucleus (nucleophagy) as well as for mitophagy which contributes to regulate mitochondrial quantity and quality by eliminating the mitochondria to a basal level to fulfill cellular energy requirements and preventing excess ROS production.</text>
</comment>
<dbReference type="GO" id="GO:0008234">
    <property type="term" value="F:cysteine-type peptidase activity"/>
    <property type="evidence" value="ECO:0007669"/>
    <property type="project" value="InterPro"/>
</dbReference>
<dbReference type="InterPro" id="IPR046792">
    <property type="entry name" value="Peptidase_C54_cat"/>
</dbReference>
<keyword evidence="1" id="KW-0539">Nucleus</keyword>
<keyword evidence="1" id="KW-0645">Protease</keyword>
<proteinExistence type="inferred from homology"/>
<evidence type="ECO:0000313" key="5">
    <source>
        <dbReference type="Proteomes" id="UP001221757"/>
    </source>
</evidence>
<reference evidence="4" key="1">
    <citation type="submission" date="2023-03" db="EMBL/GenBank/DDBJ databases">
        <title>Massive genome expansion in bonnet fungi (Mycena s.s.) driven by repeated elements and novel gene families across ecological guilds.</title>
        <authorList>
            <consortium name="Lawrence Berkeley National Laboratory"/>
            <person name="Harder C.B."/>
            <person name="Miyauchi S."/>
            <person name="Viragh M."/>
            <person name="Kuo A."/>
            <person name="Thoen E."/>
            <person name="Andreopoulos B."/>
            <person name="Lu D."/>
            <person name="Skrede I."/>
            <person name="Drula E."/>
            <person name="Henrissat B."/>
            <person name="Morin E."/>
            <person name="Kohler A."/>
            <person name="Barry K."/>
            <person name="LaButti K."/>
            <person name="Morin E."/>
            <person name="Salamov A."/>
            <person name="Lipzen A."/>
            <person name="Mereny Z."/>
            <person name="Hegedus B."/>
            <person name="Baldrian P."/>
            <person name="Stursova M."/>
            <person name="Weitz H."/>
            <person name="Taylor A."/>
            <person name="Grigoriev I.V."/>
            <person name="Nagy L.G."/>
            <person name="Martin F."/>
            <person name="Kauserud H."/>
        </authorList>
    </citation>
    <scope>NUCLEOTIDE SEQUENCE</scope>
    <source>
        <strain evidence="4">CBHHK067</strain>
    </source>
</reference>
<evidence type="ECO:0000313" key="4">
    <source>
        <dbReference type="EMBL" id="KAJ7710633.1"/>
    </source>
</evidence>
<feature type="compositionally biased region" description="Basic residues" evidence="2">
    <location>
        <begin position="301"/>
        <end position="311"/>
    </location>
</feature>
<dbReference type="GO" id="GO:0005634">
    <property type="term" value="C:nucleus"/>
    <property type="evidence" value="ECO:0007669"/>
    <property type="project" value="UniProtKB-SubCell"/>
</dbReference>
<evidence type="ECO:0000256" key="1">
    <source>
        <dbReference type="RuleBase" id="RU363115"/>
    </source>
</evidence>
<dbReference type="SUPFAM" id="SSF54001">
    <property type="entry name" value="Cysteine proteinases"/>
    <property type="match status" value="1"/>
</dbReference>
<keyword evidence="5" id="KW-1185">Reference proteome</keyword>
<organism evidence="4 5">
    <name type="scientific">Mycena rosella</name>
    <name type="common">Pink bonnet</name>
    <name type="synonym">Agaricus rosellus</name>
    <dbReference type="NCBI Taxonomy" id="1033263"/>
    <lineage>
        <taxon>Eukaryota</taxon>
        <taxon>Fungi</taxon>
        <taxon>Dikarya</taxon>
        <taxon>Basidiomycota</taxon>
        <taxon>Agaricomycotina</taxon>
        <taxon>Agaricomycetes</taxon>
        <taxon>Agaricomycetidae</taxon>
        <taxon>Agaricales</taxon>
        <taxon>Marasmiineae</taxon>
        <taxon>Mycenaceae</taxon>
        <taxon>Mycena</taxon>
    </lineage>
</organism>
<comment type="subcellular location">
    <subcellularLocation>
        <location evidence="1">Nucleus</location>
    </subcellularLocation>
    <subcellularLocation>
        <location evidence="1">Cytoplasm</location>
    </subcellularLocation>
</comment>
<dbReference type="EMBL" id="JARKIE010000001">
    <property type="protein sequence ID" value="KAJ7710633.1"/>
    <property type="molecule type" value="Genomic_DNA"/>
</dbReference>
<feature type="region of interest" description="Disordered" evidence="2">
    <location>
        <begin position="98"/>
        <end position="173"/>
    </location>
</feature>
<evidence type="ECO:0000256" key="2">
    <source>
        <dbReference type="SAM" id="MobiDB-lite"/>
    </source>
</evidence>
<comment type="caution">
    <text evidence="4">The sequence shown here is derived from an EMBL/GenBank/DDBJ whole genome shotgun (WGS) entry which is preliminary data.</text>
</comment>
<feature type="region of interest" description="Disordered" evidence="2">
    <location>
        <begin position="287"/>
        <end position="311"/>
    </location>
</feature>
<feature type="domain" description="Peptidase C54 catalytic" evidence="3">
    <location>
        <begin position="46"/>
        <end position="89"/>
    </location>
</feature>
<dbReference type="GO" id="GO:0019786">
    <property type="term" value="F:protein-phosphatidylethanolamide deconjugating activity"/>
    <property type="evidence" value="ECO:0007669"/>
    <property type="project" value="InterPro"/>
</dbReference>
<evidence type="ECO:0000259" key="3">
    <source>
        <dbReference type="Pfam" id="PF03416"/>
    </source>
</evidence>